<reference evidence="2" key="1">
    <citation type="submission" date="2025-08" db="UniProtKB">
        <authorList>
            <consortium name="RefSeq"/>
        </authorList>
    </citation>
    <scope>IDENTIFICATION</scope>
    <source>
        <tissue evidence="2">Young leaves</tissue>
    </source>
</reference>
<name>A0A6J1H3R2_CUCMO</name>
<dbReference type="KEGG" id="cmos:111459833"/>
<sequence length="343" mass="39708">MAMTCGVVVVDLVDCGRFATDGIISKEPQIFNGHQHFLGKILDLEFSFSYPLVGSLSTLAVDGFPRLSSSLRGFCLLWCVFYVIWPRVLEILTMNLEFFHKFPWFWAQKSNDLGPILKSSDAIGEPGHQNTRFDFRIWGFSLLSFLPWEDNANSRDIILAKTTINRNLKRQVKRGRRTENRDGEAPLRFKPYVCKVPWHTGVRAFFSQLFPRYGHYCGPNWSSGKDNGSLVWDKRPIDWLDFCCYCHDIGYDTHSQGELLKADMAFLECLERPNMATKGDAHIATLYRTMCVSGLKNFLIPYRRHLIQLQSLPHQPAIQFGWLSNLKWFSWNSQRAEQKHPKM</sequence>
<gene>
    <name evidence="2" type="primary">LOC111459833</name>
</gene>
<evidence type="ECO:0000313" key="2">
    <source>
        <dbReference type="RefSeq" id="XP_022958678.1"/>
    </source>
</evidence>
<dbReference type="GO" id="GO:0006644">
    <property type="term" value="P:phospholipid metabolic process"/>
    <property type="evidence" value="ECO:0007669"/>
    <property type="project" value="InterPro"/>
</dbReference>
<dbReference type="Proteomes" id="UP000504609">
    <property type="component" value="Unplaced"/>
</dbReference>
<dbReference type="RefSeq" id="XP_022958678.1">
    <property type="nucleotide sequence ID" value="XM_023102910.1"/>
</dbReference>
<dbReference type="GO" id="GO:0004623">
    <property type="term" value="F:phospholipase A2 activity"/>
    <property type="evidence" value="ECO:0007669"/>
    <property type="project" value="InterPro"/>
</dbReference>
<proteinExistence type="predicted"/>
<dbReference type="PANTHER" id="PTHR37246">
    <property type="entry name" value="OS07G0658000 PROTEIN"/>
    <property type="match status" value="1"/>
</dbReference>
<keyword evidence="1" id="KW-1185">Reference proteome</keyword>
<dbReference type="InterPro" id="IPR036444">
    <property type="entry name" value="PLipase_A2_dom_sf"/>
</dbReference>
<protein>
    <submittedName>
        <fullName evidence="2">Uncharacterized protein LOC111459833</fullName>
    </submittedName>
</protein>
<organism evidence="1 2">
    <name type="scientific">Cucurbita moschata</name>
    <name type="common">Winter crookneck squash</name>
    <name type="synonym">Cucurbita pepo var. moschata</name>
    <dbReference type="NCBI Taxonomy" id="3662"/>
    <lineage>
        <taxon>Eukaryota</taxon>
        <taxon>Viridiplantae</taxon>
        <taxon>Streptophyta</taxon>
        <taxon>Embryophyta</taxon>
        <taxon>Tracheophyta</taxon>
        <taxon>Spermatophyta</taxon>
        <taxon>Magnoliopsida</taxon>
        <taxon>eudicotyledons</taxon>
        <taxon>Gunneridae</taxon>
        <taxon>Pentapetalae</taxon>
        <taxon>rosids</taxon>
        <taxon>fabids</taxon>
        <taxon>Cucurbitales</taxon>
        <taxon>Cucurbitaceae</taxon>
        <taxon>Cucurbiteae</taxon>
        <taxon>Cucurbita</taxon>
    </lineage>
</organism>
<dbReference type="PANTHER" id="PTHR37246:SF1">
    <property type="entry name" value="PHOSPHOLIPASE A2 FAMILY PROTEIN"/>
    <property type="match status" value="1"/>
</dbReference>
<dbReference type="GeneID" id="111459833"/>
<accession>A0A6J1H3R2</accession>
<dbReference type="AlphaFoldDB" id="A0A6J1H3R2"/>
<dbReference type="Gene3D" id="1.20.90.10">
    <property type="entry name" value="Phospholipase A2 domain"/>
    <property type="match status" value="1"/>
</dbReference>
<dbReference type="SUPFAM" id="SSF48619">
    <property type="entry name" value="Phospholipase A2, PLA2"/>
    <property type="match status" value="1"/>
</dbReference>
<dbReference type="GO" id="GO:0050482">
    <property type="term" value="P:arachidonate secretion"/>
    <property type="evidence" value="ECO:0007669"/>
    <property type="project" value="InterPro"/>
</dbReference>
<evidence type="ECO:0000313" key="1">
    <source>
        <dbReference type="Proteomes" id="UP000504609"/>
    </source>
</evidence>